<dbReference type="OrthoDB" id="9805041at2"/>
<dbReference type="InterPro" id="IPR004811">
    <property type="entry name" value="RelA/Spo_fam"/>
</dbReference>
<dbReference type="Gene3D" id="3.30.70.260">
    <property type="match status" value="1"/>
</dbReference>
<dbReference type="SUPFAM" id="SSF109604">
    <property type="entry name" value="HD-domain/PDEase-like"/>
    <property type="match status" value="1"/>
</dbReference>
<evidence type="ECO:0000313" key="3">
    <source>
        <dbReference type="EMBL" id="KAB2814287.1"/>
    </source>
</evidence>
<dbReference type="InterPro" id="IPR002912">
    <property type="entry name" value="ACT_dom"/>
</dbReference>
<accession>A0A6N6RL11</accession>
<dbReference type="NCBIfam" id="TIGR00691">
    <property type="entry name" value="spoT_relA"/>
    <property type="match status" value="1"/>
</dbReference>
<dbReference type="InterPro" id="IPR007685">
    <property type="entry name" value="RelA_SpoT"/>
</dbReference>
<dbReference type="SUPFAM" id="SSF55021">
    <property type="entry name" value="ACT-like"/>
    <property type="match status" value="1"/>
</dbReference>
<dbReference type="CDD" id="cd04876">
    <property type="entry name" value="ACT_RelA-SpoT"/>
    <property type="match status" value="1"/>
</dbReference>
<dbReference type="AlphaFoldDB" id="A0A6N6RL11"/>
<dbReference type="FunFam" id="1.10.3210.10:FF:000001">
    <property type="entry name" value="GTP pyrophosphokinase RelA"/>
    <property type="match status" value="1"/>
</dbReference>
<dbReference type="Pfam" id="PF13328">
    <property type="entry name" value="HD_4"/>
    <property type="match status" value="1"/>
</dbReference>
<dbReference type="Pfam" id="PF04607">
    <property type="entry name" value="RelA_SpoT"/>
    <property type="match status" value="1"/>
</dbReference>
<dbReference type="CDD" id="cd00077">
    <property type="entry name" value="HDc"/>
    <property type="match status" value="1"/>
</dbReference>
<dbReference type="GO" id="GO:0016787">
    <property type="term" value="F:hydrolase activity"/>
    <property type="evidence" value="ECO:0007669"/>
    <property type="project" value="UniProtKB-KW"/>
</dbReference>
<proteinExistence type="inferred from homology"/>
<dbReference type="InterPro" id="IPR012675">
    <property type="entry name" value="Beta-grasp_dom_sf"/>
</dbReference>
<dbReference type="InterPro" id="IPR043519">
    <property type="entry name" value="NT_sf"/>
</dbReference>
<dbReference type="FunFam" id="3.10.20.30:FF:000002">
    <property type="entry name" value="GTP pyrophosphokinase (RelA/SpoT)"/>
    <property type="match status" value="1"/>
</dbReference>
<dbReference type="GO" id="GO:0015969">
    <property type="term" value="P:guanosine tetraphosphate metabolic process"/>
    <property type="evidence" value="ECO:0007669"/>
    <property type="project" value="InterPro"/>
</dbReference>
<dbReference type="CDD" id="cd05399">
    <property type="entry name" value="NT_Rel-Spo_like"/>
    <property type="match status" value="1"/>
</dbReference>
<gene>
    <name evidence="3" type="ORF">F8C67_00725</name>
</gene>
<dbReference type="Pfam" id="PF19296">
    <property type="entry name" value="RelA_AH_RIS"/>
    <property type="match status" value="1"/>
</dbReference>
<organism evidence="3 4">
    <name type="scientific">Phaeocystidibacter luteus</name>
    <dbReference type="NCBI Taxonomy" id="911197"/>
    <lineage>
        <taxon>Bacteria</taxon>
        <taxon>Pseudomonadati</taxon>
        <taxon>Bacteroidota</taxon>
        <taxon>Flavobacteriia</taxon>
        <taxon>Flavobacteriales</taxon>
        <taxon>Phaeocystidibacteraceae</taxon>
        <taxon>Phaeocystidibacter</taxon>
    </lineage>
</organism>
<evidence type="ECO:0000256" key="1">
    <source>
        <dbReference type="RuleBase" id="RU003847"/>
    </source>
</evidence>
<name>A0A6N6RL11_9FLAO</name>
<dbReference type="InterPro" id="IPR045865">
    <property type="entry name" value="ACT-like_dom_sf"/>
</dbReference>
<dbReference type="InterPro" id="IPR012676">
    <property type="entry name" value="TGS-like"/>
</dbReference>
<evidence type="ECO:0000259" key="2">
    <source>
        <dbReference type="PROSITE" id="PS51880"/>
    </source>
</evidence>
<dbReference type="SMART" id="SM00471">
    <property type="entry name" value="HDc"/>
    <property type="match status" value="1"/>
</dbReference>
<dbReference type="InterPro" id="IPR003607">
    <property type="entry name" value="HD/PDEase_dom"/>
</dbReference>
<dbReference type="EMBL" id="WBVO01000001">
    <property type="protein sequence ID" value="KAB2814287.1"/>
    <property type="molecule type" value="Genomic_DNA"/>
</dbReference>
<comment type="function">
    <text evidence="1">In eubacteria ppGpp (guanosine 3'-diphosphate 5'-diphosphate) is a mediator of the stringent response that coordinates a variety of cellular activities in response to changes in nutritional abundance.</text>
</comment>
<comment type="caution">
    <text evidence="3">The sequence shown here is derived from an EMBL/GenBank/DDBJ whole genome shotgun (WGS) entry which is preliminary data.</text>
</comment>
<dbReference type="InterPro" id="IPR004095">
    <property type="entry name" value="TGS"/>
</dbReference>
<keyword evidence="4" id="KW-1185">Reference proteome</keyword>
<dbReference type="Proteomes" id="UP000468650">
    <property type="component" value="Unassembled WGS sequence"/>
</dbReference>
<dbReference type="SUPFAM" id="SSF81301">
    <property type="entry name" value="Nucleotidyltransferase"/>
    <property type="match status" value="1"/>
</dbReference>
<dbReference type="Gene3D" id="3.30.460.10">
    <property type="entry name" value="Beta Polymerase, domain 2"/>
    <property type="match status" value="1"/>
</dbReference>
<dbReference type="Pfam" id="PF02824">
    <property type="entry name" value="TGS"/>
    <property type="match status" value="1"/>
</dbReference>
<dbReference type="PANTHER" id="PTHR21262">
    <property type="entry name" value="GUANOSINE-3',5'-BIS DIPHOSPHATE 3'-PYROPHOSPHOHYDROLASE"/>
    <property type="match status" value="1"/>
</dbReference>
<dbReference type="InterPro" id="IPR033655">
    <property type="entry name" value="TGS_RelA/SpoT"/>
</dbReference>
<sequence length="741" mass="84735">MDDTKQIQNDKDKAEIINRYRALLRSTEGKADAKDKKMIRKAFNLALDAHNGVKRKSGEPYILHPIEVAIIVAREIGLGPTSIAAALLHDVVEDSDYTLEDIERMFGEKVARIIDGLTKMSGVFDQNISAQAENFRKLLLTISDDLRVILIKIADRLHNMRTMESMPHHKQLKIASETLFIFSPLAHRIGLYTIKSELEDLSLKYTEPEVYRDIALKIKASRAGEMKYLKRFSSKIRDSLKREDLEFTIKERTKSIYSIRRKMVNQGVSFDEVYDKFAMRIIIDSPPEREKADCWRVYSIVTDFYRPNPDRLRDWISAPKSNGYESLHTTVMGPDGHWVEVQIRSKRMDEIAEKGYAAHWKYKEDRATSDNLDQWLSRVRDLLENPESNAVEFVDNFKMQLFSDEIFVFTPQGDMRNLPKNASPLDFAFDIHTDIGLHTLGAKVNGKLVPLSFNLKSGDQVEVITSQKQKPKEDWLNYVKTSKARSKIKQSLKDDYNKMVDKGRAVLERKLNFIKVRMTESNIQRMVNHFGYKNPQELFYKAGMGIVDNKMLKDFAKDTQGGIYQYLRSKIRRQPSQPKSQQTVKTESSTLVFGPNEEKLDFKLAKCCNPIPGDEVFGFLTSNEGIKVHRSDCPNAISMQSKFANRTIRAKWVQNEQSSFIANILIKGIDTVGLVNKVTQIISNDLNVNIRSIGISGEDGVFEGNITVVVEDRVHLNNVMDKLKKVEGVVSVERKFAGSAK</sequence>
<reference evidence="3 4" key="1">
    <citation type="submission" date="2019-09" db="EMBL/GenBank/DDBJ databases">
        <title>Genomes of family Cryomorphaceae.</title>
        <authorList>
            <person name="Bowman J.P."/>
        </authorList>
    </citation>
    <scope>NUCLEOTIDE SEQUENCE [LARGE SCALE GENOMIC DNA]</scope>
    <source>
        <strain evidence="3 4">LMG 25704</strain>
    </source>
</reference>
<dbReference type="SUPFAM" id="SSF81271">
    <property type="entry name" value="TGS-like"/>
    <property type="match status" value="1"/>
</dbReference>
<dbReference type="GO" id="GO:0005886">
    <property type="term" value="C:plasma membrane"/>
    <property type="evidence" value="ECO:0007669"/>
    <property type="project" value="TreeGrafter"/>
</dbReference>
<dbReference type="SMART" id="SM00954">
    <property type="entry name" value="RelA_SpoT"/>
    <property type="match status" value="1"/>
</dbReference>
<protein>
    <submittedName>
        <fullName evidence="3">Bifunctional (P)ppGpp synthetase/guanosine-3',5'-bis(Diphosphate) 3'-pyrophosphohydrolase</fullName>
    </submittedName>
</protein>
<dbReference type="Gene3D" id="1.10.3210.10">
    <property type="entry name" value="Hypothetical protein af1432"/>
    <property type="match status" value="1"/>
</dbReference>
<dbReference type="CDD" id="cd01668">
    <property type="entry name" value="TGS_RSH"/>
    <property type="match status" value="1"/>
</dbReference>
<keyword evidence="3" id="KW-0378">Hydrolase</keyword>
<dbReference type="PROSITE" id="PS51880">
    <property type="entry name" value="TGS"/>
    <property type="match status" value="1"/>
</dbReference>
<dbReference type="Gene3D" id="3.10.20.30">
    <property type="match status" value="1"/>
</dbReference>
<comment type="similarity">
    <text evidence="1">Belongs to the relA/spoT family.</text>
</comment>
<dbReference type="Pfam" id="PF13291">
    <property type="entry name" value="ACT_4"/>
    <property type="match status" value="1"/>
</dbReference>
<feature type="domain" description="TGS" evidence="2">
    <location>
        <begin position="404"/>
        <end position="465"/>
    </location>
</feature>
<evidence type="ECO:0000313" key="4">
    <source>
        <dbReference type="Proteomes" id="UP000468650"/>
    </source>
</evidence>
<dbReference type="RefSeq" id="WP_151665868.1">
    <property type="nucleotide sequence ID" value="NZ_WBVO01000001.1"/>
</dbReference>
<dbReference type="InterPro" id="IPR045600">
    <property type="entry name" value="RelA/SpoT_AH_RIS"/>
</dbReference>
<dbReference type="PANTHER" id="PTHR21262:SF31">
    <property type="entry name" value="GTP PYROPHOSPHOKINASE"/>
    <property type="match status" value="1"/>
</dbReference>